<dbReference type="PANTHER" id="PTHR42791">
    <property type="entry name" value="GNAT FAMILY ACETYLTRANSFERASE"/>
    <property type="match status" value="1"/>
</dbReference>
<organism evidence="2 3">
    <name type="scientific">Lophiostoma macrostomum CBS 122681</name>
    <dbReference type="NCBI Taxonomy" id="1314788"/>
    <lineage>
        <taxon>Eukaryota</taxon>
        <taxon>Fungi</taxon>
        <taxon>Dikarya</taxon>
        <taxon>Ascomycota</taxon>
        <taxon>Pezizomycotina</taxon>
        <taxon>Dothideomycetes</taxon>
        <taxon>Pleosporomycetidae</taxon>
        <taxon>Pleosporales</taxon>
        <taxon>Lophiostomataceae</taxon>
        <taxon>Lophiostoma</taxon>
    </lineage>
</organism>
<proteinExistence type="predicted"/>
<dbReference type="SUPFAM" id="SSF55729">
    <property type="entry name" value="Acyl-CoA N-acyltransferases (Nat)"/>
    <property type="match status" value="1"/>
</dbReference>
<accession>A0A6A6TMS0</accession>
<evidence type="ECO:0000313" key="2">
    <source>
        <dbReference type="EMBL" id="KAF2661110.1"/>
    </source>
</evidence>
<dbReference type="Proteomes" id="UP000799324">
    <property type="component" value="Unassembled WGS sequence"/>
</dbReference>
<dbReference type="PROSITE" id="PS51186">
    <property type="entry name" value="GNAT"/>
    <property type="match status" value="1"/>
</dbReference>
<dbReference type="CDD" id="cd04301">
    <property type="entry name" value="NAT_SF"/>
    <property type="match status" value="1"/>
</dbReference>
<evidence type="ECO:0000313" key="3">
    <source>
        <dbReference type="Proteomes" id="UP000799324"/>
    </source>
</evidence>
<name>A0A6A6TMS0_9PLEO</name>
<keyword evidence="2" id="KW-0012">Acyltransferase</keyword>
<feature type="domain" description="N-acetyltransferase" evidence="1">
    <location>
        <begin position="106"/>
        <end position="244"/>
    </location>
</feature>
<dbReference type="InterPro" id="IPR052523">
    <property type="entry name" value="Trichothecene_AcTrans"/>
</dbReference>
<protein>
    <submittedName>
        <fullName evidence="2">Acyl-CoA N-acyltransferase</fullName>
    </submittedName>
</protein>
<dbReference type="InterPro" id="IPR000182">
    <property type="entry name" value="GNAT_dom"/>
</dbReference>
<keyword evidence="3" id="KW-1185">Reference proteome</keyword>
<reference evidence="2" key="1">
    <citation type="journal article" date="2020" name="Stud. Mycol.">
        <title>101 Dothideomycetes genomes: a test case for predicting lifestyles and emergence of pathogens.</title>
        <authorList>
            <person name="Haridas S."/>
            <person name="Albert R."/>
            <person name="Binder M."/>
            <person name="Bloem J."/>
            <person name="Labutti K."/>
            <person name="Salamov A."/>
            <person name="Andreopoulos B."/>
            <person name="Baker S."/>
            <person name="Barry K."/>
            <person name="Bills G."/>
            <person name="Bluhm B."/>
            <person name="Cannon C."/>
            <person name="Castanera R."/>
            <person name="Culley D."/>
            <person name="Daum C."/>
            <person name="Ezra D."/>
            <person name="Gonzalez J."/>
            <person name="Henrissat B."/>
            <person name="Kuo A."/>
            <person name="Liang C."/>
            <person name="Lipzen A."/>
            <person name="Lutzoni F."/>
            <person name="Magnuson J."/>
            <person name="Mondo S."/>
            <person name="Nolan M."/>
            <person name="Ohm R."/>
            <person name="Pangilinan J."/>
            <person name="Park H.-J."/>
            <person name="Ramirez L."/>
            <person name="Alfaro M."/>
            <person name="Sun H."/>
            <person name="Tritt A."/>
            <person name="Yoshinaga Y."/>
            <person name="Zwiers L.-H."/>
            <person name="Turgeon B."/>
            <person name="Goodwin S."/>
            <person name="Spatafora J."/>
            <person name="Crous P."/>
            <person name="Grigoriev I."/>
        </authorList>
    </citation>
    <scope>NUCLEOTIDE SEQUENCE</scope>
    <source>
        <strain evidence="2">CBS 122681</strain>
    </source>
</reference>
<keyword evidence="2" id="KW-0808">Transferase</keyword>
<dbReference type="Gene3D" id="3.40.630.30">
    <property type="match status" value="1"/>
</dbReference>
<dbReference type="GO" id="GO:0016747">
    <property type="term" value="F:acyltransferase activity, transferring groups other than amino-acyl groups"/>
    <property type="evidence" value="ECO:0007669"/>
    <property type="project" value="InterPro"/>
</dbReference>
<dbReference type="InterPro" id="IPR016181">
    <property type="entry name" value="Acyl_CoA_acyltransferase"/>
</dbReference>
<evidence type="ECO:0000259" key="1">
    <source>
        <dbReference type="PROSITE" id="PS51186"/>
    </source>
</evidence>
<dbReference type="AlphaFoldDB" id="A0A6A6TMS0"/>
<gene>
    <name evidence="2" type="ORF">K491DRAFT_711024</name>
</gene>
<dbReference type="OrthoDB" id="196847at2759"/>
<dbReference type="PANTHER" id="PTHR42791:SF2">
    <property type="entry name" value="N-ACETYLTRANSFERASE DOMAIN-CONTAINING PROTEIN"/>
    <property type="match status" value="1"/>
</dbReference>
<sequence>MGTEQVEQRRRFEPGEVVISEVTKDDLQSLAEGYYESFPKGWFDSIEPAHLRPEDESIRAKRFAIRMTPWLSEPHTRWTKATLHPSSPEYDPSAPNRVIGHAGWLLPGRTAAETLNFWRKDASDDLGWCEKMGWTEKYEDELWSGTDVNKYQEQTFLPWDRVRAGYMNSTGHWFLAPLWVLPEHQRRGVASLLLRDGTERADQQDPVPPMYLEAMKDARPIYEHFGFQGVEGDGADFVMIRTPPANVKPLGQK</sequence>
<dbReference type="Pfam" id="PF13673">
    <property type="entry name" value="Acetyltransf_10"/>
    <property type="match status" value="1"/>
</dbReference>
<dbReference type="EMBL" id="MU004295">
    <property type="protein sequence ID" value="KAF2661110.1"/>
    <property type="molecule type" value="Genomic_DNA"/>
</dbReference>